<dbReference type="InterPro" id="IPR019956">
    <property type="entry name" value="Ubiquitin_dom"/>
</dbReference>
<dbReference type="SMART" id="SM00213">
    <property type="entry name" value="UBQ"/>
    <property type="match status" value="1"/>
</dbReference>
<evidence type="ECO:0000313" key="2">
    <source>
        <dbReference type="EMBL" id="KAH1170955.1"/>
    </source>
</evidence>
<organism evidence="2 3">
    <name type="scientific">Mauremys mutica</name>
    <name type="common">yellowpond turtle</name>
    <dbReference type="NCBI Taxonomy" id="74926"/>
    <lineage>
        <taxon>Eukaryota</taxon>
        <taxon>Metazoa</taxon>
        <taxon>Chordata</taxon>
        <taxon>Craniata</taxon>
        <taxon>Vertebrata</taxon>
        <taxon>Euteleostomi</taxon>
        <taxon>Archelosauria</taxon>
        <taxon>Testudinata</taxon>
        <taxon>Testudines</taxon>
        <taxon>Cryptodira</taxon>
        <taxon>Durocryptodira</taxon>
        <taxon>Testudinoidea</taxon>
        <taxon>Geoemydidae</taxon>
        <taxon>Geoemydinae</taxon>
        <taxon>Mauremys</taxon>
    </lineage>
</organism>
<evidence type="ECO:0000259" key="1">
    <source>
        <dbReference type="PROSITE" id="PS50053"/>
    </source>
</evidence>
<dbReference type="Proteomes" id="UP000827986">
    <property type="component" value="Unassembled WGS sequence"/>
</dbReference>
<evidence type="ECO:0000313" key="3">
    <source>
        <dbReference type="Proteomes" id="UP000827986"/>
    </source>
</evidence>
<dbReference type="PROSITE" id="PS50053">
    <property type="entry name" value="UBIQUITIN_2"/>
    <property type="match status" value="1"/>
</dbReference>
<gene>
    <name evidence="2" type="ORF">KIL84_006573</name>
</gene>
<accession>A0A9D4AWA3</accession>
<dbReference type="PRINTS" id="PR00348">
    <property type="entry name" value="UBIQUITIN"/>
</dbReference>
<dbReference type="AlphaFoldDB" id="A0A9D4AWA3"/>
<comment type="caution">
    <text evidence="2">The sequence shown here is derived from an EMBL/GenBank/DDBJ whole genome shotgun (WGS) entry which is preliminary data.</text>
</comment>
<dbReference type="Gene3D" id="3.10.20.90">
    <property type="entry name" value="Phosphatidylinositol 3-kinase Catalytic Subunit, Chain A, domain 1"/>
    <property type="match status" value="1"/>
</dbReference>
<dbReference type="SUPFAM" id="SSF54236">
    <property type="entry name" value="Ubiquitin-like"/>
    <property type="match status" value="1"/>
</dbReference>
<dbReference type="Pfam" id="PF00240">
    <property type="entry name" value="ubiquitin"/>
    <property type="match status" value="1"/>
</dbReference>
<name>A0A9D4AWA3_9SAUR</name>
<keyword evidence="3" id="KW-1185">Reference proteome</keyword>
<proteinExistence type="predicted"/>
<feature type="domain" description="Ubiquitin-like" evidence="1">
    <location>
        <begin position="48"/>
        <end position="125"/>
    </location>
</feature>
<dbReference type="EMBL" id="JAHDVG010000483">
    <property type="protein sequence ID" value="KAH1170955.1"/>
    <property type="molecule type" value="Genomic_DNA"/>
</dbReference>
<sequence>MEALFLPQIQQRNGCSPVQPAFPTKVYNGHSQETIHLHPFMIGPVTDTKVSLTISNGPKTLQLEVDLHDTVDQLKKRIMQERKFGGSESISLLYENRELKSSETLGQQNVKNQATLFIVHKCNGG</sequence>
<reference evidence="2" key="1">
    <citation type="submission" date="2021-09" db="EMBL/GenBank/DDBJ databases">
        <title>The genome of Mauremys mutica provides insights into the evolution of semi-aquatic lifestyle.</title>
        <authorList>
            <person name="Gong S."/>
            <person name="Gao Y."/>
        </authorList>
    </citation>
    <scope>NUCLEOTIDE SEQUENCE</scope>
    <source>
        <strain evidence="2">MM-2020</strain>
        <tissue evidence="2">Muscle</tissue>
    </source>
</reference>
<dbReference type="CDD" id="cd17039">
    <property type="entry name" value="Ubl_ubiquitin_like"/>
    <property type="match status" value="1"/>
</dbReference>
<dbReference type="InterPro" id="IPR029071">
    <property type="entry name" value="Ubiquitin-like_domsf"/>
</dbReference>
<protein>
    <recommendedName>
        <fullName evidence="1">Ubiquitin-like domain-containing protein</fullName>
    </recommendedName>
</protein>
<dbReference type="InterPro" id="IPR000626">
    <property type="entry name" value="Ubiquitin-like_dom"/>
</dbReference>